<evidence type="ECO:0008006" key="8">
    <source>
        <dbReference type="Google" id="ProtNLM"/>
    </source>
</evidence>
<feature type="transmembrane region" description="Helical" evidence="5">
    <location>
        <begin position="171"/>
        <end position="200"/>
    </location>
</feature>
<evidence type="ECO:0000256" key="3">
    <source>
        <dbReference type="ARBA" id="ARBA00022989"/>
    </source>
</evidence>
<feature type="transmembrane region" description="Helical" evidence="5">
    <location>
        <begin position="49"/>
        <end position="66"/>
    </location>
</feature>
<keyword evidence="3 5" id="KW-1133">Transmembrane helix</keyword>
<gene>
    <name evidence="6" type="ORF">CP959_06420</name>
</gene>
<evidence type="ECO:0000256" key="1">
    <source>
        <dbReference type="ARBA" id="ARBA00004141"/>
    </source>
</evidence>
<evidence type="ECO:0000313" key="6">
    <source>
        <dbReference type="EMBL" id="RXI25931.1"/>
    </source>
</evidence>
<reference evidence="6 7" key="1">
    <citation type="submission" date="2017-09" db="EMBL/GenBank/DDBJ databases">
        <title>Genomics of the genus Arcobacter.</title>
        <authorList>
            <person name="Perez-Cataluna A."/>
            <person name="Figueras M.J."/>
            <person name="Salas-Masso N."/>
        </authorList>
    </citation>
    <scope>NUCLEOTIDE SEQUENCE [LARGE SCALE GENOMIC DNA]</scope>
    <source>
        <strain evidence="6 7">LMG 6621</strain>
    </source>
</reference>
<sequence>MSTKFQMNMTYITCLGIKMFQQFYGQIVTTLNAFMDDKYQAFIEAFKPLAVVILTIYIIIVSWILLTGRSEKGKELFITVLLATFIIGIVFSYGVYKSWIMDTILNQTFKLQGFFLTMDGSLPSQVFNSMDKTFELLFGKLEKLEEEAGFFSARGWALATCTIGLKLTYGILYLVFAVLIIFSTFAIYVFFVIGGIPLFFAIMPQTRFIFWAWLRAIMNYTLIPIFTAIVMAISLKFLSAVVNDLIAMDIEKNGVWNIAVANAYFIGALAIFFHLKAPEFAAALTGGQPSGIGGFFTTVAGIGASTYAVSKFGVSKGWATAKGAYNTPKAISSTYNEVKNVGAKAAETAINVKNAFSKSRGV</sequence>
<evidence type="ECO:0000313" key="7">
    <source>
        <dbReference type="Proteomes" id="UP000290580"/>
    </source>
</evidence>
<dbReference type="Pfam" id="PF04610">
    <property type="entry name" value="TrbL"/>
    <property type="match status" value="1"/>
</dbReference>
<feature type="transmembrane region" description="Helical" evidence="5">
    <location>
        <begin position="78"/>
        <end position="96"/>
    </location>
</feature>
<keyword evidence="2 5" id="KW-0812">Transmembrane</keyword>
<name>A0ABY0EGX9_9BACT</name>
<comment type="subcellular location">
    <subcellularLocation>
        <location evidence="1">Membrane</location>
        <topology evidence="1">Multi-pass membrane protein</topology>
    </subcellularLocation>
</comment>
<keyword evidence="7" id="KW-1185">Reference proteome</keyword>
<protein>
    <recommendedName>
        <fullName evidence="8">Type IV secretion system protein</fullName>
    </recommendedName>
</protein>
<proteinExistence type="predicted"/>
<feature type="transmembrane region" description="Helical" evidence="5">
    <location>
        <begin position="255"/>
        <end position="275"/>
    </location>
</feature>
<keyword evidence="4 5" id="KW-0472">Membrane</keyword>
<evidence type="ECO:0000256" key="4">
    <source>
        <dbReference type="ARBA" id="ARBA00023136"/>
    </source>
</evidence>
<organism evidence="6 7">
    <name type="scientific">Aliarcobacter skirrowii CCUG 10374</name>
    <dbReference type="NCBI Taxonomy" id="1032239"/>
    <lineage>
        <taxon>Bacteria</taxon>
        <taxon>Pseudomonadati</taxon>
        <taxon>Campylobacterota</taxon>
        <taxon>Epsilonproteobacteria</taxon>
        <taxon>Campylobacterales</taxon>
        <taxon>Arcobacteraceae</taxon>
        <taxon>Aliarcobacter</taxon>
    </lineage>
</organism>
<dbReference type="Proteomes" id="UP000290580">
    <property type="component" value="Unassembled WGS sequence"/>
</dbReference>
<comment type="caution">
    <text evidence="6">The sequence shown here is derived from an EMBL/GenBank/DDBJ whole genome shotgun (WGS) entry which is preliminary data.</text>
</comment>
<dbReference type="InterPro" id="IPR007688">
    <property type="entry name" value="Conjugal_tfr_TrbL/VirB6"/>
</dbReference>
<accession>A0ABY0EGX9</accession>
<dbReference type="EMBL" id="NXIC01000003">
    <property type="protein sequence ID" value="RXI25931.1"/>
    <property type="molecule type" value="Genomic_DNA"/>
</dbReference>
<feature type="transmembrane region" description="Helical" evidence="5">
    <location>
        <begin position="212"/>
        <end position="235"/>
    </location>
</feature>
<evidence type="ECO:0000256" key="5">
    <source>
        <dbReference type="SAM" id="Phobius"/>
    </source>
</evidence>
<evidence type="ECO:0000256" key="2">
    <source>
        <dbReference type="ARBA" id="ARBA00022692"/>
    </source>
</evidence>